<evidence type="ECO:0000313" key="11">
    <source>
        <dbReference type="EMBL" id="GII28513.1"/>
    </source>
</evidence>
<keyword evidence="12" id="KW-1185">Reference proteome</keyword>
<gene>
    <name evidence="11" type="primary">ogt_2</name>
    <name evidence="11" type="ORF">Pmi06nite_19550</name>
</gene>
<evidence type="ECO:0000259" key="10">
    <source>
        <dbReference type="Pfam" id="PF02870"/>
    </source>
</evidence>
<keyword evidence="6" id="KW-0227">DNA damage</keyword>
<evidence type="ECO:0000256" key="3">
    <source>
        <dbReference type="ARBA" id="ARBA00011918"/>
    </source>
</evidence>
<dbReference type="SUPFAM" id="SSF46767">
    <property type="entry name" value="Methylated DNA-protein cysteine methyltransferase, C-terminal domain"/>
    <property type="match status" value="1"/>
</dbReference>
<dbReference type="GO" id="GO:0032259">
    <property type="term" value="P:methylation"/>
    <property type="evidence" value="ECO:0007669"/>
    <property type="project" value="UniProtKB-KW"/>
</dbReference>
<dbReference type="EMBL" id="BOOO01000009">
    <property type="protein sequence ID" value="GII28513.1"/>
    <property type="molecule type" value="Genomic_DNA"/>
</dbReference>
<reference evidence="11 12" key="1">
    <citation type="submission" date="2021-01" db="EMBL/GenBank/DDBJ databases">
        <title>Whole genome shotgun sequence of Planotetraspora mira NBRC 15435.</title>
        <authorList>
            <person name="Komaki H."/>
            <person name="Tamura T."/>
        </authorList>
    </citation>
    <scope>NUCLEOTIDE SEQUENCE [LARGE SCALE GENOMIC DNA]</scope>
    <source>
        <strain evidence="11 12">NBRC 15435</strain>
    </source>
</reference>
<dbReference type="GO" id="GO:0003908">
    <property type="term" value="F:methylated-DNA-[protein]-cysteine S-methyltransferase activity"/>
    <property type="evidence" value="ECO:0007669"/>
    <property type="project" value="UniProtKB-EC"/>
</dbReference>
<keyword evidence="4 11" id="KW-0489">Methyltransferase</keyword>
<dbReference type="EC" id="2.1.1.63" evidence="3"/>
<dbReference type="RefSeq" id="WP_203952550.1">
    <property type="nucleotide sequence ID" value="NZ_BOOO01000009.1"/>
</dbReference>
<evidence type="ECO:0000256" key="7">
    <source>
        <dbReference type="ARBA" id="ARBA00023204"/>
    </source>
</evidence>
<dbReference type="CDD" id="cd06445">
    <property type="entry name" value="ATase"/>
    <property type="match status" value="1"/>
</dbReference>
<name>A0A8J3TLC4_9ACTN</name>
<dbReference type="InterPro" id="IPR014048">
    <property type="entry name" value="MethylDNA_cys_MeTrfase_DNA-bd"/>
</dbReference>
<sequence>MSTGDLEALLRVTAPGYVGEAPPDVAFGTTDTPVGRLTLAVAGRGVLACSYDDEHAVFLRVSRAIGSFIGPDPRRLDPVKRELEAYFAGRVRAFSTQVDFQLVTGFTRTVMQMMLAVPYGSVTTYQEIADRIGRPQALHAVANALTGNPVCVFAPCHRVVDSSGALGSYAGGAAAKEHLLSLEGLSPHSFGTPDRPRA</sequence>
<dbReference type="NCBIfam" id="TIGR00589">
    <property type="entry name" value="ogt"/>
    <property type="match status" value="1"/>
</dbReference>
<keyword evidence="5" id="KW-0808">Transferase</keyword>
<evidence type="ECO:0000256" key="1">
    <source>
        <dbReference type="ARBA" id="ARBA00001286"/>
    </source>
</evidence>
<comment type="catalytic activity">
    <reaction evidence="1">
        <text>a 4-O-methyl-thymidine in DNA + L-cysteinyl-[protein] = a thymidine in DNA + S-methyl-L-cysteinyl-[protein]</text>
        <dbReference type="Rhea" id="RHEA:53428"/>
        <dbReference type="Rhea" id="RHEA-COMP:10131"/>
        <dbReference type="Rhea" id="RHEA-COMP:10132"/>
        <dbReference type="Rhea" id="RHEA-COMP:13555"/>
        <dbReference type="Rhea" id="RHEA-COMP:13556"/>
        <dbReference type="ChEBI" id="CHEBI:29950"/>
        <dbReference type="ChEBI" id="CHEBI:82612"/>
        <dbReference type="ChEBI" id="CHEBI:137386"/>
        <dbReference type="ChEBI" id="CHEBI:137387"/>
        <dbReference type="EC" id="2.1.1.63"/>
    </reaction>
</comment>
<comment type="caution">
    <text evidence="11">The sequence shown here is derived from an EMBL/GenBank/DDBJ whole genome shotgun (WGS) entry which is preliminary data.</text>
</comment>
<keyword evidence="7" id="KW-0234">DNA repair</keyword>
<proteinExistence type="inferred from homology"/>
<evidence type="ECO:0000256" key="2">
    <source>
        <dbReference type="ARBA" id="ARBA00008711"/>
    </source>
</evidence>
<dbReference type="AlphaFoldDB" id="A0A8J3TLC4"/>
<dbReference type="GO" id="GO:0006281">
    <property type="term" value="P:DNA repair"/>
    <property type="evidence" value="ECO:0007669"/>
    <property type="project" value="UniProtKB-KW"/>
</dbReference>
<comment type="catalytic activity">
    <reaction evidence="8">
        <text>a 6-O-methyl-2'-deoxyguanosine in DNA + L-cysteinyl-[protein] = S-methyl-L-cysteinyl-[protein] + a 2'-deoxyguanosine in DNA</text>
        <dbReference type="Rhea" id="RHEA:24000"/>
        <dbReference type="Rhea" id="RHEA-COMP:10131"/>
        <dbReference type="Rhea" id="RHEA-COMP:10132"/>
        <dbReference type="Rhea" id="RHEA-COMP:11367"/>
        <dbReference type="Rhea" id="RHEA-COMP:11368"/>
        <dbReference type="ChEBI" id="CHEBI:29950"/>
        <dbReference type="ChEBI" id="CHEBI:82612"/>
        <dbReference type="ChEBI" id="CHEBI:85445"/>
        <dbReference type="ChEBI" id="CHEBI:85448"/>
        <dbReference type="EC" id="2.1.1.63"/>
    </reaction>
</comment>
<evidence type="ECO:0000259" key="9">
    <source>
        <dbReference type="Pfam" id="PF01035"/>
    </source>
</evidence>
<accession>A0A8J3TLC4</accession>
<protein>
    <recommendedName>
        <fullName evidence="3">methylated-DNA--[protein]-cysteine S-methyltransferase</fullName>
        <ecNumber evidence="3">2.1.1.63</ecNumber>
    </recommendedName>
</protein>
<dbReference type="PANTHER" id="PTHR10815:SF13">
    <property type="entry name" value="METHYLATED-DNA--PROTEIN-CYSTEINE METHYLTRANSFERASE"/>
    <property type="match status" value="1"/>
</dbReference>
<dbReference type="InterPro" id="IPR036388">
    <property type="entry name" value="WH-like_DNA-bd_sf"/>
</dbReference>
<dbReference type="Gene3D" id="1.10.10.10">
    <property type="entry name" value="Winged helix-like DNA-binding domain superfamily/Winged helix DNA-binding domain"/>
    <property type="match status" value="1"/>
</dbReference>
<dbReference type="Pfam" id="PF02870">
    <property type="entry name" value="Methyltransf_1N"/>
    <property type="match status" value="1"/>
</dbReference>
<dbReference type="Proteomes" id="UP000650628">
    <property type="component" value="Unassembled WGS sequence"/>
</dbReference>
<dbReference type="PANTHER" id="PTHR10815">
    <property type="entry name" value="METHYLATED-DNA--PROTEIN-CYSTEINE METHYLTRANSFERASE"/>
    <property type="match status" value="1"/>
</dbReference>
<dbReference type="SUPFAM" id="SSF53155">
    <property type="entry name" value="Methylated DNA-protein cysteine methyltransferase domain"/>
    <property type="match status" value="1"/>
</dbReference>
<evidence type="ECO:0000313" key="12">
    <source>
        <dbReference type="Proteomes" id="UP000650628"/>
    </source>
</evidence>
<feature type="domain" description="Methylated-DNA-[protein]-cysteine S-methyltransferase DNA binding" evidence="9">
    <location>
        <begin position="106"/>
        <end position="184"/>
    </location>
</feature>
<organism evidence="11 12">
    <name type="scientific">Planotetraspora mira</name>
    <dbReference type="NCBI Taxonomy" id="58121"/>
    <lineage>
        <taxon>Bacteria</taxon>
        <taxon>Bacillati</taxon>
        <taxon>Actinomycetota</taxon>
        <taxon>Actinomycetes</taxon>
        <taxon>Streptosporangiales</taxon>
        <taxon>Streptosporangiaceae</taxon>
        <taxon>Planotetraspora</taxon>
    </lineage>
</organism>
<dbReference type="InterPro" id="IPR036631">
    <property type="entry name" value="MGMT_N_sf"/>
</dbReference>
<dbReference type="Gene3D" id="3.30.160.70">
    <property type="entry name" value="Methylated DNA-protein cysteine methyltransferase domain"/>
    <property type="match status" value="1"/>
</dbReference>
<comment type="similarity">
    <text evidence="2">Belongs to the MGMT family.</text>
</comment>
<evidence type="ECO:0000256" key="6">
    <source>
        <dbReference type="ARBA" id="ARBA00022763"/>
    </source>
</evidence>
<evidence type="ECO:0000256" key="4">
    <source>
        <dbReference type="ARBA" id="ARBA00022603"/>
    </source>
</evidence>
<evidence type="ECO:0000256" key="8">
    <source>
        <dbReference type="ARBA" id="ARBA00049348"/>
    </source>
</evidence>
<dbReference type="FunFam" id="1.10.10.10:FF:000214">
    <property type="entry name" value="Methylated-DNA--protein-cysteine methyltransferase"/>
    <property type="match status" value="1"/>
</dbReference>
<dbReference type="InterPro" id="IPR036217">
    <property type="entry name" value="MethylDNA_cys_MeTrfase_DNAb"/>
</dbReference>
<evidence type="ECO:0000256" key="5">
    <source>
        <dbReference type="ARBA" id="ARBA00022679"/>
    </source>
</evidence>
<dbReference type="Pfam" id="PF01035">
    <property type="entry name" value="DNA_binding_1"/>
    <property type="match status" value="1"/>
</dbReference>
<dbReference type="InterPro" id="IPR008332">
    <property type="entry name" value="MethylG_MeTrfase_N"/>
</dbReference>
<feature type="domain" description="Methylguanine DNA methyltransferase ribonuclease-like" evidence="10">
    <location>
        <begin position="27"/>
        <end position="100"/>
    </location>
</feature>